<dbReference type="FunFam" id="3.40.50.720:FF:000630">
    <property type="entry name" value="3-hydroxyisobutyrate dehydrogenase"/>
    <property type="match status" value="1"/>
</dbReference>
<evidence type="ECO:0000256" key="3">
    <source>
        <dbReference type="ARBA" id="ARBA00012991"/>
    </source>
</evidence>
<reference evidence="11 12" key="1">
    <citation type="journal article" date="2016" name="Fungal Biol.">
        <title>The genome of Xylona heveae provides a window into fungal endophytism.</title>
        <authorList>
            <person name="Gazis R."/>
            <person name="Kuo A."/>
            <person name="Riley R."/>
            <person name="LaButti K."/>
            <person name="Lipzen A."/>
            <person name="Lin J."/>
            <person name="Amirebrahimi M."/>
            <person name="Hesse C.N."/>
            <person name="Spatafora J.W."/>
            <person name="Henrissat B."/>
            <person name="Hainaut M."/>
            <person name="Grigoriev I.V."/>
            <person name="Hibbett D.S."/>
        </authorList>
    </citation>
    <scope>NUCLEOTIDE SEQUENCE [LARGE SCALE GENOMIC DNA]</scope>
    <source>
        <strain evidence="11 12">TC161</strain>
    </source>
</reference>
<comment type="pathway">
    <text evidence="1 8">Amino-acid degradation; L-valine degradation.</text>
</comment>
<dbReference type="UniPathway" id="UPA00362"/>
<dbReference type="EC" id="1.1.1.31" evidence="3 8"/>
<evidence type="ECO:0000256" key="5">
    <source>
        <dbReference type="ARBA" id="ARBA00023002"/>
    </source>
</evidence>
<evidence type="ECO:0000259" key="10">
    <source>
        <dbReference type="Pfam" id="PF14833"/>
    </source>
</evidence>
<dbReference type="PROSITE" id="PS00895">
    <property type="entry name" value="3_HYDROXYISOBUT_DH"/>
    <property type="match status" value="1"/>
</dbReference>
<dbReference type="Gene3D" id="1.10.1040.10">
    <property type="entry name" value="N-(1-d-carboxylethyl)-l-norvaline Dehydrogenase, domain 2"/>
    <property type="match status" value="1"/>
</dbReference>
<evidence type="ECO:0000256" key="2">
    <source>
        <dbReference type="ARBA" id="ARBA00006013"/>
    </source>
</evidence>
<evidence type="ECO:0000256" key="6">
    <source>
        <dbReference type="ARBA" id="ARBA00023027"/>
    </source>
</evidence>
<evidence type="ECO:0000256" key="1">
    <source>
        <dbReference type="ARBA" id="ARBA00005109"/>
    </source>
</evidence>
<dbReference type="FunFam" id="1.10.1040.10:FF:000006">
    <property type="entry name" value="3-hydroxyisobutyrate dehydrogenase"/>
    <property type="match status" value="1"/>
</dbReference>
<dbReference type="NCBIfam" id="TIGR01692">
    <property type="entry name" value="HIBADH"/>
    <property type="match status" value="1"/>
</dbReference>
<dbReference type="GO" id="GO:0051287">
    <property type="term" value="F:NAD binding"/>
    <property type="evidence" value="ECO:0007669"/>
    <property type="project" value="InterPro"/>
</dbReference>
<dbReference type="OMA" id="MGKKVWH"/>
<dbReference type="GO" id="GO:0005739">
    <property type="term" value="C:mitochondrion"/>
    <property type="evidence" value="ECO:0007669"/>
    <property type="project" value="TreeGrafter"/>
</dbReference>
<keyword evidence="5 8" id="KW-0560">Oxidoreductase</keyword>
<keyword evidence="4 8" id="KW-0101">Branched-chain amino acid catabolism</keyword>
<proteinExistence type="inferred from homology"/>
<dbReference type="InterPro" id="IPR029154">
    <property type="entry name" value="HIBADH-like_NADP-bd"/>
</dbReference>
<dbReference type="InterPro" id="IPR002204">
    <property type="entry name" value="3-OH-isobutyrate_DH-rel_CS"/>
</dbReference>
<dbReference type="STRING" id="1328760.A0A165H9R4"/>
<dbReference type="AlphaFoldDB" id="A0A165H9R4"/>
<evidence type="ECO:0000313" key="11">
    <source>
        <dbReference type="EMBL" id="KZF23184.1"/>
    </source>
</evidence>
<dbReference type="Pfam" id="PF14833">
    <property type="entry name" value="NAD_binding_11"/>
    <property type="match status" value="1"/>
</dbReference>
<dbReference type="InParanoid" id="A0A165H9R4"/>
<sequence>MVKEPCVTPRLNRPTSPQQRNFLANYLSTPENLTKGSRTNHRPRLPTHSRYSLIRSLSVTSSQRTTWGFVGLGQMGYPMAKNLRAKIPTSDTVIIYDLNANATRRFVEEIGIVTSTASTGDKNIRIHIASSPREVAERAETIFTVLPEPQHVKDVFYDIIDSALPSKELKQQRLFIDCSTIDPVTSKEVAHAVQSRGQGLFVDAPMSGGVVGARAGTLTFMVGCPDSLVDRVKPYLCYMGSRVLHMGEQGAGLSAKLANNYLLALSNIATAEAMNLGIKWGLDKKRLGEMINACSGRCWSSEVNNPVPGVIENAPASRNYAGGFGVSLMRKDLKLAMAAAKEAGARLELADKAREVYEAIEKDEDYKGKDFSIVYRYLTER</sequence>
<comment type="similarity">
    <text evidence="2">Belongs to the HIBADH-related family. 3-hydroxyisobutyrate dehydrogenase subfamily.</text>
</comment>
<evidence type="ECO:0000256" key="8">
    <source>
        <dbReference type="RuleBase" id="RU910714"/>
    </source>
</evidence>
<dbReference type="Pfam" id="PF03446">
    <property type="entry name" value="NAD_binding_2"/>
    <property type="match status" value="1"/>
</dbReference>
<accession>A0A165H9R4</accession>
<dbReference type="SUPFAM" id="SSF48179">
    <property type="entry name" value="6-phosphogluconate dehydrogenase C-terminal domain-like"/>
    <property type="match status" value="1"/>
</dbReference>
<gene>
    <name evidence="11" type="ORF">L228DRAFT_245919</name>
</gene>
<evidence type="ECO:0000259" key="9">
    <source>
        <dbReference type="Pfam" id="PF03446"/>
    </source>
</evidence>
<keyword evidence="6 8" id="KW-0520">NAD</keyword>
<dbReference type="InterPro" id="IPR011548">
    <property type="entry name" value="HIBADH"/>
</dbReference>
<dbReference type="GO" id="GO:0050661">
    <property type="term" value="F:NADP binding"/>
    <property type="evidence" value="ECO:0007669"/>
    <property type="project" value="InterPro"/>
</dbReference>
<dbReference type="InterPro" id="IPR006115">
    <property type="entry name" value="6PGDH_NADP-bd"/>
</dbReference>
<dbReference type="SUPFAM" id="SSF51735">
    <property type="entry name" value="NAD(P)-binding Rossmann-fold domains"/>
    <property type="match status" value="1"/>
</dbReference>
<name>A0A165H9R4_XYLHT</name>
<dbReference type="InterPro" id="IPR036291">
    <property type="entry name" value="NAD(P)-bd_dom_sf"/>
</dbReference>
<feature type="domain" description="6-phosphogluconate dehydrogenase NADP-binding" evidence="9">
    <location>
        <begin position="68"/>
        <end position="247"/>
    </location>
</feature>
<dbReference type="GeneID" id="28897414"/>
<dbReference type="InterPro" id="IPR013328">
    <property type="entry name" value="6PGD_dom2"/>
</dbReference>
<keyword evidence="12" id="KW-1185">Reference proteome</keyword>
<dbReference type="RefSeq" id="XP_018188739.1">
    <property type="nucleotide sequence ID" value="XM_018332277.1"/>
</dbReference>
<dbReference type="GO" id="GO:0008442">
    <property type="term" value="F:3-hydroxyisobutyrate dehydrogenase activity"/>
    <property type="evidence" value="ECO:0007669"/>
    <property type="project" value="UniProtKB-EC"/>
</dbReference>
<dbReference type="OrthoDB" id="21615at2759"/>
<organism evidence="11 12">
    <name type="scientific">Xylona heveae (strain CBS 132557 / TC161)</name>
    <dbReference type="NCBI Taxonomy" id="1328760"/>
    <lineage>
        <taxon>Eukaryota</taxon>
        <taxon>Fungi</taxon>
        <taxon>Dikarya</taxon>
        <taxon>Ascomycota</taxon>
        <taxon>Pezizomycotina</taxon>
        <taxon>Xylonomycetes</taxon>
        <taxon>Xylonales</taxon>
        <taxon>Xylonaceae</taxon>
        <taxon>Xylona</taxon>
    </lineage>
</organism>
<evidence type="ECO:0000256" key="4">
    <source>
        <dbReference type="ARBA" id="ARBA00022456"/>
    </source>
</evidence>
<evidence type="ECO:0000256" key="7">
    <source>
        <dbReference type="ARBA" id="ARBA00049197"/>
    </source>
</evidence>
<dbReference type="EMBL" id="KV407457">
    <property type="protein sequence ID" value="KZF23184.1"/>
    <property type="molecule type" value="Genomic_DNA"/>
</dbReference>
<dbReference type="GO" id="GO:0006574">
    <property type="term" value="P:L-valine catabolic process"/>
    <property type="evidence" value="ECO:0007669"/>
    <property type="project" value="UniProtKB-UniPathway"/>
</dbReference>
<dbReference type="InterPro" id="IPR008927">
    <property type="entry name" value="6-PGluconate_DH-like_C_sf"/>
</dbReference>
<dbReference type="PANTHER" id="PTHR22981:SF7">
    <property type="entry name" value="3-HYDROXYISOBUTYRATE DEHYDROGENASE, MITOCHONDRIAL"/>
    <property type="match status" value="1"/>
</dbReference>
<evidence type="ECO:0000313" key="12">
    <source>
        <dbReference type="Proteomes" id="UP000076632"/>
    </source>
</evidence>
<protein>
    <recommendedName>
        <fullName evidence="3 8">3-hydroxyisobutyrate dehydrogenase</fullName>
        <shortName evidence="8">HIBADH</shortName>
        <ecNumber evidence="3 8">1.1.1.31</ecNumber>
    </recommendedName>
</protein>
<dbReference type="PANTHER" id="PTHR22981">
    <property type="entry name" value="3-HYDROXYISOBUTYRATE DEHYDROGENASE-RELATED"/>
    <property type="match status" value="1"/>
</dbReference>
<dbReference type="Gene3D" id="3.40.50.720">
    <property type="entry name" value="NAD(P)-binding Rossmann-like Domain"/>
    <property type="match status" value="1"/>
</dbReference>
<dbReference type="Proteomes" id="UP000076632">
    <property type="component" value="Unassembled WGS sequence"/>
</dbReference>
<feature type="domain" description="3-hydroxyisobutyrate dehydrogenase-like NAD-binding" evidence="10">
    <location>
        <begin position="250"/>
        <end position="378"/>
    </location>
</feature>
<comment type="catalytic activity">
    <reaction evidence="7 8">
        <text>3-hydroxy-2-methylpropanoate + NAD(+) = 2-methyl-3-oxopropanoate + NADH + H(+)</text>
        <dbReference type="Rhea" id="RHEA:17681"/>
        <dbReference type="ChEBI" id="CHEBI:11805"/>
        <dbReference type="ChEBI" id="CHEBI:15378"/>
        <dbReference type="ChEBI" id="CHEBI:57540"/>
        <dbReference type="ChEBI" id="CHEBI:57700"/>
        <dbReference type="ChEBI" id="CHEBI:57945"/>
        <dbReference type="EC" id="1.1.1.31"/>
    </reaction>
</comment>